<comment type="caution">
    <text evidence="2">The sequence shown here is derived from an EMBL/GenBank/DDBJ whole genome shotgun (WGS) entry which is preliminary data.</text>
</comment>
<proteinExistence type="predicted"/>
<keyword evidence="1" id="KW-0472">Membrane</keyword>
<name>A0ABV5LSV8_9ACTN</name>
<protein>
    <submittedName>
        <fullName evidence="2">DUF2834 domain-containing protein</fullName>
    </submittedName>
</protein>
<feature type="transmembrane region" description="Helical" evidence="1">
    <location>
        <begin position="92"/>
        <end position="113"/>
    </location>
</feature>
<keyword evidence="1" id="KW-1133">Transmembrane helix</keyword>
<accession>A0ABV5LSV8</accession>
<keyword evidence="3" id="KW-1185">Reference proteome</keyword>
<dbReference type="InterPro" id="IPR021362">
    <property type="entry name" value="DUF2834"/>
</dbReference>
<dbReference type="EMBL" id="JBHMDM010000004">
    <property type="protein sequence ID" value="MFB9377175.1"/>
    <property type="molecule type" value="Genomic_DNA"/>
</dbReference>
<evidence type="ECO:0000256" key="1">
    <source>
        <dbReference type="SAM" id="Phobius"/>
    </source>
</evidence>
<evidence type="ECO:0000313" key="3">
    <source>
        <dbReference type="Proteomes" id="UP001589748"/>
    </source>
</evidence>
<dbReference type="RefSeq" id="WP_380134967.1">
    <property type="nucleotide sequence ID" value="NZ_JBHLUI010000003.1"/>
</dbReference>
<dbReference type="Proteomes" id="UP001589748">
    <property type="component" value="Unassembled WGS sequence"/>
</dbReference>
<feature type="transmembrane region" description="Helical" evidence="1">
    <location>
        <begin position="63"/>
        <end position="80"/>
    </location>
</feature>
<gene>
    <name evidence="2" type="ORF">ACFFVI_09345</name>
</gene>
<sequence length="127" mass="13721">MNTTPASARPTTGRGHLTLAVIWSVLALVGVTATWAFIVQFFADPQGLGYVEACFDNPASSSAAADVLVVAVAACLLFVVEGRRLGWSRWSWLLVPATFAIALAFTFPLFLALRELTLRRRPSARQA</sequence>
<organism evidence="2 3">
    <name type="scientific">Kineococcus gynurae</name>
    <dbReference type="NCBI Taxonomy" id="452979"/>
    <lineage>
        <taxon>Bacteria</taxon>
        <taxon>Bacillati</taxon>
        <taxon>Actinomycetota</taxon>
        <taxon>Actinomycetes</taxon>
        <taxon>Kineosporiales</taxon>
        <taxon>Kineosporiaceae</taxon>
        <taxon>Kineococcus</taxon>
    </lineage>
</organism>
<keyword evidence="1" id="KW-0812">Transmembrane</keyword>
<feature type="transmembrane region" description="Helical" evidence="1">
    <location>
        <begin position="21"/>
        <end position="43"/>
    </location>
</feature>
<dbReference type="Pfam" id="PF11196">
    <property type="entry name" value="DUF2834"/>
    <property type="match status" value="1"/>
</dbReference>
<reference evidence="2 3" key="1">
    <citation type="submission" date="2024-09" db="EMBL/GenBank/DDBJ databases">
        <authorList>
            <person name="Sun Q."/>
            <person name="Mori K."/>
        </authorList>
    </citation>
    <scope>NUCLEOTIDE SEQUENCE [LARGE SCALE GENOMIC DNA]</scope>
    <source>
        <strain evidence="2 3">TISTR 1856</strain>
    </source>
</reference>
<evidence type="ECO:0000313" key="2">
    <source>
        <dbReference type="EMBL" id="MFB9377175.1"/>
    </source>
</evidence>